<organism evidence="3">
    <name type="scientific">marine metagenome</name>
    <dbReference type="NCBI Taxonomy" id="408172"/>
    <lineage>
        <taxon>unclassified sequences</taxon>
        <taxon>metagenomes</taxon>
        <taxon>ecological metagenomes</taxon>
    </lineage>
</organism>
<evidence type="ECO:0000256" key="1">
    <source>
        <dbReference type="SAM" id="MobiDB-lite"/>
    </source>
</evidence>
<name>A0A381XQB1_9ZZZZ</name>
<reference evidence="3" key="1">
    <citation type="submission" date="2018-05" db="EMBL/GenBank/DDBJ databases">
        <authorList>
            <person name="Lanie J.A."/>
            <person name="Ng W.-L."/>
            <person name="Kazmierczak K.M."/>
            <person name="Andrzejewski T.M."/>
            <person name="Davidsen T.M."/>
            <person name="Wayne K.J."/>
            <person name="Tettelin H."/>
            <person name="Glass J.I."/>
            <person name="Rusch D."/>
            <person name="Podicherti R."/>
            <person name="Tsui H.-C.T."/>
            <person name="Winkler M.E."/>
        </authorList>
    </citation>
    <scope>NUCLEOTIDE SEQUENCE</scope>
</reference>
<feature type="non-terminal residue" evidence="3">
    <location>
        <position position="138"/>
    </location>
</feature>
<feature type="compositionally biased region" description="Basic and acidic residues" evidence="1">
    <location>
        <begin position="63"/>
        <end position="74"/>
    </location>
</feature>
<dbReference type="AlphaFoldDB" id="A0A381XQB1"/>
<proteinExistence type="predicted"/>
<accession>A0A381XQB1</accession>
<gene>
    <name evidence="3" type="ORF">METZ01_LOCUS119445</name>
</gene>
<keyword evidence="2" id="KW-0472">Membrane</keyword>
<keyword evidence="2" id="KW-0812">Transmembrane</keyword>
<feature type="transmembrane region" description="Helical" evidence="2">
    <location>
        <begin position="13"/>
        <end position="36"/>
    </location>
</feature>
<sequence length="138" mass="15543">MQATADNSTLTRFAIAGVTGLVVTFALLWVMQILIATGKDALTNKRDFRFVDFVRIKRDEVINLDEDKPEKPPEPEQQPPDMPQPQLDQLNTSDTVNISFTRTGIELDPTRGNFSIVDGDYLPIVKVAPIYPRRAQTR</sequence>
<evidence type="ECO:0000256" key="2">
    <source>
        <dbReference type="SAM" id="Phobius"/>
    </source>
</evidence>
<keyword evidence="2" id="KW-1133">Transmembrane helix</keyword>
<feature type="region of interest" description="Disordered" evidence="1">
    <location>
        <begin position="63"/>
        <end position="93"/>
    </location>
</feature>
<evidence type="ECO:0000313" key="3">
    <source>
        <dbReference type="EMBL" id="SVA66591.1"/>
    </source>
</evidence>
<protein>
    <submittedName>
        <fullName evidence="3">Uncharacterized protein</fullName>
    </submittedName>
</protein>
<dbReference type="EMBL" id="UINC01015893">
    <property type="protein sequence ID" value="SVA66591.1"/>
    <property type="molecule type" value="Genomic_DNA"/>
</dbReference>